<sequence length="2740" mass="296869">MDGLSLDVGAEAAGGRENGNSKAGSHVHSKHRRSKSATDRNLDKSSGGVSRSIQCGYNESHQELPHLLPRSERTCRVRSPLHEYSISTNTDTESSHRASLEKDIEKLQLRLQQEKCMRMMLERAMGRASSTLSPGHRHFSSQTKELIAEIELLEEEVVNREQHVLSLYRSIFEQCVSRPPSEQNSVMASPAHTKNESRKHPTIISSAFCSSKKFPLGPFHALVCINDSGKRTLPLQSKTRRASLLNGKDNHHIGKTRSNHGKVQEILPAMEKTSTLRTLKDHLYQCPTKLSEEMVRCMAAVYCWLRNSASSNIDQNRSPLLSRSSTNVVLPRRGVSEERDKSCKSVIEISSISTDKNHFSRASYAINNYRFLVEQLERVSLTQMETDAKMAFWINTYNSLVMHAYLAYGIPHSSLKRLALFQKAAYKINGHIVSASAIEQAIFCFHAPRVGRWFEIILATTMRKRFGEEKQLISSKFGLRNCPSLVYFALCTGAFSDPVLRVYTASNVQEELEVAKREFLLANVVVKKSKKVFLPKVLERFAKEASISSDDLITWVAENVDKKLRDSVQNCIDRKTSKKASQVVEWLPYDSKFKYVFSKGLMEKPWCTPMDYDDNDFQGQNIHLAGEGSSKFSPVLHPYALPKFDFDDGLQSHLRFDSLVENEVFLGIPSQEDNQWIEDFSRGSSGIEFSPSAAESCSISRRNNVWSEATSSESVEMLLKSVRQEEMVPGDTIIEESDACCELGGLTEGMEHHLKQDDEAKDGMNLEPAGASAFLSSNFSCETHVIIGSEGVDRKCDDTTQAEVDNSLDDSHDIKLQKDSSGTGMQIGDIDSDSQDITVASVQLLKTQVPEHQDREISICNTNRLSLGIGKAVENQQVLSEEADADDQSLKGIEVSPGCQNLEGIHCPSEATYIEEHTVESGISNIEETLSLPPKGESNSQIAEGCSEDLRLTDPEKASKCEPVDLSHDNIVAGGDSNIEEHAIEAITKEDGIPSSSELKIDQTRLQGSDNQLWSEASVSHSEASLMSGVDNKLFDGQGDGSSNYVGDLPSLQIACSSTELIGEKHAAENLEGMGDASAVHNEDLDADDHALSHMAVGSVQTYKGNIVSSSNEVQSNQDVSVNERDDGELPKDSSTMDSAIVKSLRSVERVAQLSQVDDLEVNIELAHQPEWLITAGDEPALNVVEQTNLALHDTVDGAPLLSGTVTNADKGPDHLDKNTKTGGGAPEDTNLLSFKDGSQGASVSCPVLEVEKSVSQSSTWKFSHKDVDQSMPTLETSNLASRIEQSVKSGHKADVQSLPMVETCNTTSRSEQVVKANEISQTSCQLEVCLTLGDSAVKEVSKAERLLSPGNCEEAAVQRNHEVAPSKVAGGGHSVDFVKPVSGMLTVSSFVLSQSEKEGVKESMGGTVSLTEITVQSTSRDVSGDNPAKDERVHLSASLSEREATKDGESVSAIQTCTKPMIVEGFPSTSAVVQMDPKMVSELSHGSSQAPDGETASGGSKSTPERKTRRAPGRSTRKENSRRGSHVKETTPGNVECSRTTPRAVVSIPTSNLPDLNTSAPPSVSFHQPFTDLQQVQLRAQIFVYGSLIQRAAPDEACMVSAFGASDGGRSVWEPVWRSYMERVQGQKSHPNKSETPVQPRSGARPTDQPIKRGARQSKAVPSPLGQASGKGTPSPLGQASSKGTPSPVSNPMIPLSSPLWNISTPGDGLQSSGLPRIPVLDYKQTLPPMHPFQTPPTRGFIGHNWLSQTHFPGPWVASPQTSTSDANARFSVSPMTETVKLNPVKESSVLVTSEAKYASPITLVHSSGPGVIAATSSLSDMKRTTVLPSPNSTGPKARKRKKVDAFEDLGQISLLAQTRTESVSAPIVASHFSTSVMVSTPNIFASKADAVKIVSSVSPSSSTDHPKTTEQNAKQNVMSEDTLSKVAEAKQHAEDAATLAAAAVSHSLSVWSQLDKLKNSGLTPDVEGKLASAAVAVAAAASVAKAAAAAAEIASNAALQAKMMADEALASGRTSNPAQGSASSLSAVNNFGNASPASILMGGNVSTSSSSILVAAREAARKRVEAASAASKQAENLDAILKAAELAAEAVSQAGKIVAMGDPLPLSELVKAGPDGYWRVPQLPAEQGVVSNNENRERSEVRIIENCPDVAKEAPSEPKIVNPHLSPLSGEVPRESMEDQVKAADGLSSSLKTRQTDSRAKRSRRALDLSKTIGVVPESEIESRTASITAQDEYEKEGGVVEEETGIKDGCLVEVRKDGDGFKTAWFSANVLSLKDGKAFVRYTELQSDEGSGKLREWVALEGEANNAPRIRIAHHITTLQFEGTRKRRRAAMGDYQWSVGDRVDVWMQDCWREGVLTEKNKKDESILTVHFPAEGETSVVKAWHLRPTLIWKDGEWIESRSKDKGPSTQGDTPQEKRLKLGIPAIENREKDKMSDNIDFGESEKPDESRLLPLSATEKVFNVGKNIGDQNKSGALRTLRTGLQKEGSRVVFGVPKPGKKRKFMEVSKHYVAERSSKTNESNDSVKFAKYLMPQGSGPRGWKNTKIISKEKQATESKTKVLKSGKSLSVFGRTLPQKDKVSAQNDGPAMDHMIKDSGITDENVSRKQRLVEFGAFSKPEGSAEGPALFSSLAPSSDAHSKKTSTSNARSERGNGGKLAHSSGKLAKGEVDKPDYGNTGKSISETAEPRRSNRRIQPTSRLLEGLQSSLVIPKFPAVSHDKSHRNQSRGGTSSKGNNHG</sequence>
<dbReference type="EMBL" id="CM046394">
    <property type="protein sequence ID" value="KAI8546598.1"/>
    <property type="molecule type" value="Genomic_DNA"/>
</dbReference>
<accession>A0ACC0N210</accession>
<evidence type="ECO:0000313" key="1">
    <source>
        <dbReference type="EMBL" id="KAI8546598.1"/>
    </source>
</evidence>
<organism evidence="1 2">
    <name type="scientific">Rhododendron molle</name>
    <name type="common">Chinese azalea</name>
    <name type="synonym">Azalea mollis</name>
    <dbReference type="NCBI Taxonomy" id="49168"/>
    <lineage>
        <taxon>Eukaryota</taxon>
        <taxon>Viridiplantae</taxon>
        <taxon>Streptophyta</taxon>
        <taxon>Embryophyta</taxon>
        <taxon>Tracheophyta</taxon>
        <taxon>Spermatophyta</taxon>
        <taxon>Magnoliopsida</taxon>
        <taxon>eudicotyledons</taxon>
        <taxon>Gunneridae</taxon>
        <taxon>Pentapetalae</taxon>
        <taxon>asterids</taxon>
        <taxon>Ericales</taxon>
        <taxon>Ericaceae</taxon>
        <taxon>Ericoideae</taxon>
        <taxon>Rhodoreae</taxon>
        <taxon>Rhododendron</taxon>
    </lineage>
</organism>
<protein>
    <submittedName>
        <fullName evidence="1">Uncharacterized protein</fullName>
    </submittedName>
</protein>
<reference evidence="1" key="1">
    <citation type="submission" date="2022-02" db="EMBL/GenBank/DDBJ databases">
        <title>Plant Genome Project.</title>
        <authorList>
            <person name="Zhang R.-G."/>
        </authorList>
    </citation>
    <scope>NUCLEOTIDE SEQUENCE</scope>
    <source>
        <strain evidence="1">AT1</strain>
    </source>
</reference>
<evidence type="ECO:0000313" key="2">
    <source>
        <dbReference type="Proteomes" id="UP001062846"/>
    </source>
</evidence>
<dbReference type="Proteomes" id="UP001062846">
    <property type="component" value="Chromosome 7"/>
</dbReference>
<keyword evidence="2" id="KW-1185">Reference proteome</keyword>
<comment type="caution">
    <text evidence="1">The sequence shown here is derived from an EMBL/GenBank/DDBJ whole genome shotgun (WGS) entry which is preliminary data.</text>
</comment>
<proteinExistence type="predicted"/>
<gene>
    <name evidence="1" type="ORF">RHMOL_Rhmol07G0131400</name>
</gene>
<name>A0ACC0N210_RHOML</name>